<dbReference type="CDD" id="cd01948">
    <property type="entry name" value="EAL"/>
    <property type="match status" value="1"/>
</dbReference>
<accession>A0A4P7UI93</accession>
<reference evidence="3 4" key="1">
    <citation type="submission" date="2019-02" db="EMBL/GenBank/DDBJ databases">
        <title>Complete Genome Sequence of Desulfovibrio desulfuricans IC1, a Sulfonate Utilizing Anaerobe.</title>
        <authorList>
            <person name="Day L.A."/>
            <person name="De Leon K.B."/>
            <person name="Wall J.D."/>
        </authorList>
    </citation>
    <scope>NUCLEOTIDE SEQUENCE [LARGE SCALE GENOMIC DNA]</scope>
    <source>
        <strain evidence="3 4">IC1</strain>
    </source>
</reference>
<dbReference type="SMART" id="SM00267">
    <property type="entry name" value="GGDEF"/>
    <property type="match status" value="1"/>
</dbReference>
<dbReference type="EMBL" id="CP036295">
    <property type="protein sequence ID" value="QCC86096.1"/>
    <property type="molecule type" value="Genomic_DNA"/>
</dbReference>
<dbReference type="RefSeq" id="WP_136400208.1">
    <property type="nucleotide sequence ID" value="NZ_CP036295.1"/>
</dbReference>
<dbReference type="InterPro" id="IPR035919">
    <property type="entry name" value="EAL_sf"/>
</dbReference>
<dbReference type="PANTHER" id="PTHR33121">
    <property type="entry name" value="CYCLIC DI-GMP PHOSPHODIESTERASE PDEF"/>
    <property type="match status" value="1"/>
</dbReference>
<dbReference type="InterPro" id="IPR043128">
    <property type="entry name" value="Rev_trsase/Diguanyl_cyclase"/>
</dbReference>
<evidence type="ECO:0000313" key="4">
    <source>
        <dbReference type="Proteomes" id="UP000297065"/>
    </source>
</evidence>
<sequence length="553" mass="61688">MDIETGLDSLLHGQFAAALTQFEACRQQPGADKLCELTRACADLSAYAAALAEGNLTVRPPQSCRNLSTHLESLHAKLKRLARQLLIFSTGYPMSTVDDMGDLSDGLNFLVNQAQTCKRQVEHDQNHDVETGLMNRKAFVSGVRDALQMQPGKFGVLFSCGLDNLKYVNDTHGYDCGDLYIAKVVEALRMCENDSVLLARTAGNEFAVYAHSFDDEESALRFAQDNRKTLLNTTIELPNEIVRIRASLGVAVYPSDAMTADVLMNYASHAMFEVQNFNRGTLMRFNPEVYRAKANILSRQERLDELLENQLIRFAFQPIVSLKNGSLYGYEALMRSTTPHFASPLDMLQLAEAQSKLPQLEYLTFRMIFNWMGEHLDSLGSKRIFFNAISAQYLDVAELSKLHPRYEAISRNMVFEIIETATSEDGLTRKIRELRSQVAAFIAIDDFGCAHSNALRLLNISPEILKIDSFFIRSIHKASASKREFLSNILVYCRSKGILTVAEGVETHEELATVIALGFDLAQGFYLARPGFSLQELTSAQIEEIVALASTVG</sequence>
<dbReference type="InterPro" id="IPR050706">
    <property type="entry name" value="Cyclic-di-GMP_PDE-like"/>
</dbReference>
<organism evidence="3 4">
    <name type="scientific">Desulfovibrio desulfuricans</name>
    <dbReference type="NCBI Taxonomy" id="876"/>
    <lineage>
        <taxon>Bacteria</taxon>
        <taxon>Pseudomonadati</taxon>
        <taxon>Thermodesulfobacteriota</taxon>
        <taxon>Desulfovibrionia</taxon>
        <taxon>Desulfovibrionales</taxon>
        <taxon>Desulfovibrionaceae</taxon>
        <taxon>Desulfovibrio</taxon>
    </lineage>
</organism>
<dbReference type="OrthoDB" id="9813903at2"/>
<dbReference type="Gene3D" id="3.30.70.270">
    <property type="match status" value="1"/>
</dbReference>
<proteinExistence type="predicted"/>
<protein>
    <submittedName>
        <fullName evidence="3">GGDEF domain-containing protein</fullName>
    </submittedName>
</protein>
<name>A0A4P7UI93_DESDE</name>
<dbReference type="Pfam" id="PF00990">
    <property type="entry name" value="GGDEF"/>
    <property type="match status" value="1"/>
</dbReference>
<feature type="domain" description="GGDEF" evidence="2">
    <location>
        <begin position="153"/>
        <end position="287"/>
    </location>
</feature>
<dbReference type="Gene3D" id="3.20.20.450">
    <property type="entry name" value="EAL domain"/>
    <property type="match status" value="1"/>
</dbReference>
<dbReference type="PANTHER" id="PTHR33121:SF70">
    <property type="entry name" value="SIGNALING PROTEIN YKOW"/>
    <property type="match status" value="1"/>
</dbReference>
<evidence type="ECO:0000313" key="3">
    <source>
        <dbReference type="EMBL" id="QCC86096.1"/>
    </source>
</evidence>
<dbReference type="GO" id="GO:0071111">
    <property type="term" value="F:cyclic-guanylate-specific phosphodiesterase activity"/>
    <property type="evidence" value="ECO:0007669"/>
    <property type="project" value="InterPro"/>
</dbReference>
<evidence type="ECO:0000259" key="2">
    <source>
        <dbReference type="PROSITE" id="PS50887"/>
    </source>
</evidence>
<dbReference type="SMART" id="SM00052">
    <property type="entry name" value="EAL"/>
    <property type="match status" value="1"/>
</dbReference>
<feature type="domain" description="EAL" evidence="1">
    <location>
        <begin position="296"/>
        <end position="544"/>
    </location>
</feature>
<dbReference type="AlphaFoldDB" id="A0A4P7UI93"/>
<dbReference type="NCBIfam" id="TIGR00254">
    <property type="entry name" value="GGDEF"/>
    <property type="match status" value="1"/>
</dbReference>
<dbReference type="Proteomes" id="UP000297065">
    <property type="component" value="Chromosome"/>
</dbReference>
<dbReference type="SUPFAM" id="SSF55073">
    <property type="entry name" value="Nucleotide cyclase"/>
    <property type="match status" value="1"/>
</dbReference>
<dbReference type="CDD" id="cd01949">
    <property type="entry name" value="GGDEF"/>
    <property type="match status" value="1"/>
</dbReference>
<dbReference type="PROSITE" id="PS50887">
    <property type="entry name" value="GGDEF"/>
    <property type="match status" value="1"/>
</dbReference>
<dbReference type="PROSITE" id="PS50883">
    <property type="entry name" value="EAL"/>
    <property type="match status" value="1"/>
</dbReference>
<dbReference type="InterPro" id="IPR000160">
    <property type="entry name" value="GGDEF_dom"/>
</dbReference>
<evidence type="ECO:0000259" key="1">
    <source>
        <dbReference type="PROSITE" id="PS50883"/>
    </source>
</evidence>
<dbReference type="InterPro" id="IPR029787">
    <property type="entry name" value="Nucleotide_cyclase"/>
</dbReference>
<gene>
    <name evidence="3" type="ORF">DDIC_09470</name>
</gene>
<dbReference type="InterPro" id="IPR001633">
    <property type="entry name" value="EAL_dom"/>
</dbReference>
<dbReference type="SUPFAM" id="SSF141868">
    <property type="entry name" value="EAL domain-like"/>
    <property type="match status" value="1"/>
</dbReference>
<dbReference type="Pfam" id="PF00563">
    <property type="entry name" value="EAL"/>
    <property type="match status" value="1"/>
</dbReference>